<accession>A0A975G9P0</accession>
<dbReference type="InterPro" id="IPR012338">
    <property type="entry name" value="Beta-lactam/transpept-like"/>
</dbReference>
<protein>
    <submittedName>
        <fullName evidence="3">Beta-lactamase family protein</fullName>
    </submittedName>
</protein>
<keyword evidence="4" id="KW-1185">Reference proteome</keyword>
<dbReference type="PROSITE" id="PS51257">
    <property type="entry name" value="PROKAR_LIPOPROTEIN"/>
    <property type="match status" value="1"/>
</dbReference>
<dbReference type="KEGG" id="lamb:KBB96_00440"/>
<gene>
    <name evidence="3" type="ORF">KBB96_00440</name>
</gene>
<reference evidence="3" key="1">
    <citation type="submission" date="2021-04" db="EMBL/GenBank/DDBJ databases">
        <title>Luteolibacter sp. 32A isolated from the skin of an Anderson's salamander (Ambystoma andersonii).</title>
        <authorList>
            <person name="Spergser J."/>
            <person name="Busse H.-J."/>
        </authorList>
    </citation>
    <scope>NUCLEOTIDE SEQUENCE</scope>
    <source>
        <strain evidence="3">32A</strain>
    </source>
</reference>
<dbReference type="PANTHER" id="PTHR43283">
    <property type="entry name" value="BETA-LACTAMASE-RELATED"/>
    <property type="match status" value="1"/>
</dbReference>
<feature type="chain" id="PRO_5037701424" evidence="1">
    <location>
        <begin position="28"/>
        <end position="342"/>
    </location>
</feature>
<proteinExistence type="predicted"/>
<evidence type="ECO:0000259" key="2">
    <source>
        <dbReference type="Pfam" id="PF00144"/>
    </source>
</evidence>
<sequence length="342" mass="36751">MQTRREWLKLTGAGLFTTLAGCASSQAADAPAAGGLGAVATRNGAKGWALWDGHSKVASWHTDERSGSLSITKTLAGLAVTKAVSQGKMSLDEPAYHTLTEWKGDAAKQQITPRMLLQQVSGLENGGNALYRPVVQDKGKAALSLKVVNQPGTFFRYGASHWEVLAEYLNRRLGGGNALEKHLSRNVLNSIGLESPEWRSDLKGRFYLSTGTKFTVEDLGRLGRTLAKLLRGENADGFDAGVFANVTRPSNANPMFGGGLWRNVQVRRGGAHGIEVEDSIEPAPAGGFWPGACLSTRNPADLVGLIGSSGQRVFIWPSRNRVFARLGGSRTWKDRPLLETLA</sequence>
<dbReference type="InterPro" id="IPR006311">
    <property type="entry name" value="TAT_signal"/>
</dbReference>
<dbReference type="Pfam" id="PF00144">
    <property type="entry name" value="Beta-lactamase"/>
    <property type="match status" value="1"/>
</dbReference>
<dbReference type="PROSITE" id="PS51318">
    <property type="entry name" value="TAT"/>
    <property type="match status" value="1"/>
</dbReference>
<dbReference type="Gene3D" id="3.40.710.10">
    <property type="entry name" value="DD-peptidase/beta-lactamase superfamily"/>
    <property type="match status" value="1"/>
</dbReference>
<dbReference type="Proteomes" id="UP000676169">
    <property type="component" value="Chromosome"/>
</dbReference>
<dbReference type="EMBL" id="CP073100">
    <property type="protein sequence ID" value="QUE51381.1"/>
    <property type="molecule type" value="Genomic_DNA"/>
</dbReference>
<dbReference type="PANTHER" id="PTHR43283:SF7">
    <property type="entry name" value="BETA-LACTAMASE-RELATED DOMAIN-CONTAINING PROTEIN"/>
    <property type="match status" value="1"/>
</dbReference>
<evidence type="ECO:0000313" key="4">
    <source>
        <dbReference type="Proteomes" id="UP000676169"/>
    </source>
</evidence>
<evidence type="ECO:0000313" key="3">
    <source>
        <dbReference type="EMBL" id="QUE51381.1"/>
    </source>
</evidence>
<dbReference type="SUPFAM" id="SSF56601">
    <property type="entry name" value="beta-lactamase/transpeptidase-like"/>
    <property type="match status" value="1"/>
</dbReference>
<dbReference type="InterPro" id="IPR050789">
    <property type="entry name" value="Diverse_Enzym_Activities"/>
</dbReference>
<feature type="domain" description="Beta-lactamase-related" evidence="2">
    <location>
        <begin position="33"/>
        <end position="326"/>
    </location>
</feature>
<organism evidence="3 4">
    <name type="scientific">Luteolibacter ambystomatis</name>
    <dbReference type="NCBI Taxonomy" id="2824561"/>
    <lineage>
        <taxon>Bacteria</taxon>
        <taxon>Pseudomonadati</taxon>
        <taxon>Verrucomicrobiota</taxon>
        <taxon>Verrucomicrobiia</taxon>
        <taxon>Verrucomicrobiales</taxon>
        <taxon>Verrucomicrobiaceae</taxon>
        <taxon>Luteolibacter</taxon>
    </lineage>
</organism>
<dbReference type="RefSeq" id="WP_211631520.1">
    <property type="nucleotide sequence ID" value="NZ_CP073100.1"/>
</dbReference>
<name>A0A975G9P0_9BACT</name>
<feature type="signal peptide" evidence="1">
    <location>
        <begin position="1"/>
        <end position="27"/>
    </location>
</feature>
<dbReference type="InterPro" id="IPR001466">
    <property type="entry name" value="Beta-lactam-related"/>
</dbReference>
<dbReference type="AlphaFoldDB" id="A0A975G9P0"/>
<keyword evidence="1" id="KW-0732">Signal</keyword>
<evidence type="ECO:0000256" key="1">
    <source>
        <dbReference type="SAM" id="SignalP"/>
    </source>
</evidence>